<feature type="domain" description="Peptidase S8/S53" evidence="7">
    <location>
        <begin position="196"/>
        <end position="449"/>
    </location>
</feature>
<feature type="signal peptide" evidence="6">
    <location>
        <begin position="1"/>
        <end position="37"/>
    </location>
</feature>
<keyword evidence="2" id="KW-0645">Protease</keyword>
<dbReference type="EMBL" id="JAFEKC020000009">
    <property type="protein sequence ID" value="KAK0512722.1"/>
    <property type="molecule type" value="Genomic_DNA"/>
</dbReference>
<dbReference type="GO" id="GO:0006508">
    <property type="term" value="P:proteolysis"/>
    <property type="evidence" value="ECO:0007669"/>
    <property type="project" value="UniProtKB-KW"/>
</dbReference>
<dbReference type="Pfam" id="PF00082">
    <property type="entry name" value="Peptidase_S8"/>
    <property type="match status" value="1"/>
</dbReference>
<dbReference type="AlphaFoldDB" id="A0AA39R0K9"/>
<evidence type="ECO:0000256" key="1">
    <source>
        <dbReference type="ARBA" id="ARBA00011073"/>
    </source>
</evidence>
<reference evidence="8" key="1">
    <citation type="submission" date="2023-03" db="EMBL/GenBank/DDBJ databases">
        <title>Complete genome of Cladonia borealis.</title>
        <authorList>
            <person name="Park H."/>
        </authorList>
    </citation>
    <scope>NUCLEOTIDE SEQUENCE</scope>
    <source>
        <strain evidence="8">ANT050790</strain>
    </source>
</reference>
<organism evidence="8 9">
    <name type="scientific">Cladonia borealis</name>
    <dbReference type="NCBI Taxonomy" id="184061"/>
    <lineage>
        <taxon>Eukaryota</taxon>
        <taxon>Fungi</taxon>
        <taxon>Dikarya</taxon>
        <taxon>Ascomycota</taxon>
        <taxon>Pezizomycotina</taxon>
        <taxon>Lecanoromycetes</taxon>
        <taxon>OSLEUM clade</taxon>
        <taxon>Lecanoromycetidae</taxon>
        <taxon>Lecanorales</taxon>
        <taxon>Lecanorineae</taxon>
        <taxon>Cladoniaceae</taxon>
        <taxon>Cladonia</taxon>
    </lineage>
</organism>
<keyword evidence="3" id="KW-0378">Hydrolase</keyword>
<dbReference type="InterPro" id="IPR000209">
    <property type="entry name" value="Peptidase_S8/S53_dom"/>
</dbReference>
<dbReference type="PANTHER" id="PTHR43806">
    <property type="entry name" value="PEPTIDASE S8"/>
    <property type="match status" value="1"/>
</dbReference>
<protein>
    <recommendedName>
        <fullName evidence="7">Peptidase S8/S53 domain-containing protein</fullName>
    </recommendedName>
</protein>
<evidence type="ECO:0000256" key="3">
    <source>
        <dbReference type="ARBA" id="ARBA00022801"/>
    </source>
</evidence>
<keyword evidence="4" id="KW-0720">Serine protease</keyword>
<dbReference type="InterPro" id="IPR015500">
    <property type="entry name" value="Peptidase_S8_subtilisin-rel"/>
</dbReference>
<comment type="caution">
    <text evidence="8">The sequence shown here is derived from an EMBL/GenBank/DDBJ whole genome shotgun (WGS) entry which is preliminary data.</text>
</comment>
<feature type="chain" id="PRO_5041425594" description="Peptidase S8/S53 domain-containing protein" evidence="6">
    <location>
        <begin position="38"/>
        <end position="489"/>
    </location>
</feature>
<evidence type="ECO:0000256" key="4">
    <source>
        <dbReference type="ARBA" id="ARBA00022825"/>
    </source>
</evidence>
<evidence type="ECO:0000256" key="5">
    <source>
        <dbReference type="PROSITE-ProRule" id="PRU01240"/>
    </source>
</evidence>
<evidence type="ECO:0000256" key="2">
    <source>
        <dbReference type="ARBA" id="ARBA00022670"/>
    </source>
</evidence>
<dbReference type="InterPro" id="IPR036852">
    <property type="entry name" value="Peptidase_S8/S53_dom_sf"/>
</dbReference>
<sequence>MQRLESHSGRCSPINFRSDFCWLLFAFFSILAHQACALRMSNATYIQSNANVSFPITAKEEYVVFSGNTTQQSQQLIASLLSMLDARDIAEYGGPYTGPQFWLVQMNSAQISGLLKSIPGAEVYKNAVVAQRQMKYASTPNSAAYNVSGQLNIDNSDIIYQENAPPDLKVVSWPDDKDLDDSDFLKYYAYDKNGGQNSVIYVVENGIDPDNEEFVFNPVSWRYAPGAVATPTDDDSDHGTCVASKAAGYRFGVSKRTPLMVLKSSLSFADVLWAFQVIVNDLGALPALRVVVLLAFSSIHSNRVRTNVIPQPWRRVRTLMLQAISRNAVFVVVSGNKRNGLEHQFVDGYPAYFAYPQFGSVPLTLVGAVDNAGLEAPFSRQSAYITAWAPGMNAECAHMFGPSLYNGTSMSSGMVAGLAAYLLGFPNPPFDIGGGKTAYNFNKYLRETASWQRSSEGVPRVIWNLQDGSSIQPLLNISDTLAASDIAHS</sequence>
<evidence type="ECO:0000256" key="6">
    <source>
        <dbReference type="SAM" id="SignalP"/>
    </source>
</evidence>
<dbReference type="InterPro" id="IPR050131">
    <property type="entry name" value="Peptidase_S8_subtilisin-like"/>
</dbReference>
<dbReference type="SUPFAM" id="SSF52743">
    <property type="entry name" value="Subtilisin-like"/>
    <property type="match status" value="1"/>
</dbReference>
<comment type="similarity">
    <text evidence="1 5">Belongs to the peptidase S8 family.</text>
</comment>
<dbReference type="Proteomes" id="UP001166286">
    <property type="component" value="Unassembled WGS sequence"/>
</dbReference>
<keyword evidence="6" id="KW-0732">Signal</keyword>
<comment type="caution">
    <text evidence="5">Lacks conserved residue(s) required for the propagation of feature annotation.</text>
</comment>
<accession>A0AA39R0K9</accession>
<evidence type="ECO:0000259" key="7">
    <source>
        <dbReference type="Pfam" id="PF00082"/>
    </source>
</evidence>
<dbReference type="PROSITE" id="PS51892">
    <property type="entry name" value="SUBTILASE"/>
    <property type="match status" value="1"/>
</dbReference>
<dbReference type="Gene3D" id="3.40.50.200">
    <property type="entry name" value="Peptidase S8/S53 domain"/>
    <property type="match status" value="1"/>
</dbReference>
<gene>
    <name evidence="8" type="ORF">JMJ35_004739</name>
</gene>
<keyword evidence="9" id="KW-1185">Reference proteome</keyword>
<evidence type="ECO:0000313" key="9">
    <source>
        <dbReference type="Proteomes" id="UP001166286"/>
    </source>
</evidence>
<proteinExistence type="inferred from homology"/>
<dbReference type="GO" id="GO:0004252">
    <property type="term" value="F:serine-type endopeptidase activity"/>
    <property type="evidence" value="ECO:0007669"/>
    <property type="project" value="InterPro"/>
</dbReference>
<evidence type="ECO:0000313" key="8">
    <source>
        <dbReference type="EMBL" id="KAK0512722.1"/>
    </source>
</evidence>
<dbReference type="PANTHER" id="PTHR43806:SF11">
    <property type="entry name" value="CEREVISIN-RELATED"/>
    <property type="match status" value="1"/>
</dbReference>
<dbReference type="PRINTS" id="PR00723">
    <property type="entry name" value="SUBTILISIN"/>
</dbReference>
<name>A0AA39R0K9_9LECA</name>